<evidence type="ECO:0000313" key="9">
    <source>
        <dbReference type="EMBL" id="KPB00199.1"/>
    </source>
</evidence>
<feature type="domain" description="ABC transporter" evidence="8">
    <location>
        <begin position="4"/>
        <end position="250"/>
    </location>
</feature>
<dbReference type="STRING" id="1514904.SU32_14835"/>
<dbReference type="GO" id="GO:0005886">
    <property type="term" value="C:plasma membrane"/>
    <property type="evidence" value="ECO:0007669"/>
    <property type="project" value="UniProtKB-SubCell"/>
</dbReference>
<dbReference type="SUPFAM" id="SSF52540">
    <property type="entry name" value="P-loop containing nucleoside triphosphate hydrolases"/>
    <property type="match status" value="1"/>
</dbReference>
<keyword evidence="7" id="KW-0472">Membrane</keyword>
<dbReference type="SMART" id="SM00382">
    <property type="entry name" value="AAA"/>
    <property type="match status" value="1"/>
</dbReference>
<proteinExistence type="inferred from homology"/>
<dbReference type="GO" id="GO:0015833">
    <property type="term" value="P:peptide transport"/>
    <property type="evidence" value="ECO:0007669"/>
    <property type="project" value="InterPro"/>
</dbReference>
<comment type="similarity">
    <text evidence="2">Belongs to the ABC transporter superfamily.</text>
</comment>
<dbReference type="Proteomes" id="UP000038011">
    <property type="component" value="Unassembled WGS sequence"/>
</dbReference>
<evidence type="ECO:0000256" key="4">
    <source>
        <dbReference type="ARBA" id="ARBA00022475"/>
    </source>
</evidence>
<dbReference type="CDD" id="cd03257">
    <property type="entry name" value="ABC_NikE_OppD_transporters"/>
    <property type="match status" value="1"/>
</dbReference>
<reference evidence="9 10" key="1">
    <citation type="submission" date="2015-01" db="EMBL/GenBank/DDBJ databases">
        <title>Ahrensia donghaiensis sp. nov., a novel dimethylsulphoniopropionate-cleavage bacterium isolated from seawater and emended descriptions of the genus Ahrensia and Ahrensia kielensis.</title>
        <authorList>
            <person name="Liu J."/>
        </authorList>
    </citation>
    <scope>NUCLEOTIDE SEQUENCE [LARGE SCALE GENOMIC DNA]</scope>
    <source>
        <strain evidence="9 10">LZD062</strain>
    </source>
</reference>
<evidence type="ECO:0000256" key="7">
    <source>
        <dbReference type="ARBA" id="ARBA00023136"/>
    </source>
</evidence>
<evidence type="ECO:0000256" key="1">
    <source>
        <dbReference type="ARBA" id="ARBA00004417"/>
    </source>
</evidence>
<comment type="caution">
    <text evidence="9">The sequence shown here is derived from an EMBL/GenBank/DDBJ whole genome shotgun (WGS) entry which is preliminary data.</text>
</comment>
<gene>
    <name evidence="9" type="ORF">SU32_14835</name>
</gene>
<sequence length="317" mass="34015">MDLLAIEDLAINAGSISLVDGVTLNVKSGEVVALVGESGSGKSLTALSIMGLLSEGLSITDGRIQFDNTNLISLSEEALKGFRGAHLAMIFQEPVSSLNPLVPVGEQVAESLIVHRRATKENAFKQAIEMLEKVGIPDPARRATQLPTELSGGMCQRVMIATALISKPQLLIADEPTTALDVTIQAQILDLMAGLASEARTAILLITHDMGVVAEMADSVCVMYGGRIVEQGPVNEIFAAPLHPYTRMLLKTLPRLDEKPKGELFAIKGNVPSPNDWPEGCRFRTRCDRATSACKKRPKLEGTSHRVACFHPEGIVT</sequence>
<dbReference type="InterPro" id="IPR003439">
    <property type="entry name" value="ABC_transporter-like_ATP-bd"/>
</dbReference>
<dbReference type="RefSeq" id="WP_054000164.1">
    <property type="nucleotide sequence ID" value="NZ_JXMU01000027.1"/>
</dbReference>
<evidence type="ECO:0000256" key="5">
    <source>
        <dbReference type="ARBA" id="ARBA00022741"/>
    </source>
</evidence>
<accession>A0A0M9GLE7</accession>
<dbReference type="InterPro" id="IPR003593">
    <property type="entry name" value="AAA+_ATPase"/>
</dbReference>
<keyword evidence="10" id="KW-1185">Reference proteome</keyword>
<dbReference type="PATRIC" id="fig|1514904.3.peg.2106"/>
<organism evidence="9 10">
    <name type="scientific">Ahrensia marina</name>
    <dbReference type="NCBI Taxonomy" id="1514904"/>
    <lineage>
        <taxon>Bacteria</taxon>
        <taxon>Pseudomonadati</taxon>
        <taxon>Pseudomonadota</taxon>
        <taxon>Alphaproteobacteria</taxon>
        <taxon>Hyphomicrobiales</taxon>
        <taxon>Ahrensiaceae</taxon>
        <taxon>Ahrensia</taxon>
    </lineage>
</organism>
<dbReference type="NCBIfam" id="TIGR01727">
    <property type="entry name" value="oligo_HPY"/>
    <property type="match status" value="1"/>
</dbReference>
<dbReference type="AlphaFoldDB" id="A0A0M9GLE7"/>
<name>A0A0M9GLE7_9HYPH</name>
<dbReference type="PANTHER" id="PTHR43297">
    <property type="entry name" value="OLIGOPEPTIDE TRANSPORT ATP-BINDING PROTEIN APPD"/>
    <property type="match status" value="1"/>
</dbReference>
<evidence type="ECO:0000256" key="3">
    <source>
        <dbReference type="ARBA" id="ARBA00022448"/>
    </source>
</evidence>
<protein>
    <submittedName>
        <fullName evidence="9">Peptide ABC transporter ATP-binding protein</fullName>
    </submittedName>
</protein>
<evidence type="ECO:0000256" key="6">
    <source>
        <dbReference type="ARBA" id="ARBA00022840"/>
    </source>
</evidence>
<keyword evidence="3" id="KW-0813">Transport</keyword>
<dbReference type="GO" id="GO:0055085">
    <property type="term" value="P:transmembrane transport"/>
    <property type="evidence" value="ECO:0007669"/>
    <property type="project" value="UniProtKB-ARBA"/>
</dbReference>
<dbReference type="Pfam" id="PF00005">
    <property type="entry name" value="ABC_tran"/>
    <property type="match status" value="1"/>
</dbReference>
<dbReference type="PROSITE" id="PS00211">
    <property type="entry name" value="ABC_TRANSPORTER_1"/>
    <property type="match status" value="1"/>
</dbReference>
<comment type="subcellular location">
    <subcellularLocation>
        <location evidence="1">Cell inner membrane</location>
        <topology evidence="1">Peripheral membrane protein</topology>
    </subcellularLocation>
</comment>
<evidence type="ECO:0000256" key="2">
    <source>
        <dbReference type="ARBA" id="ARBA00005417"/>
    </source>
</evidence>
<dbReference type="EMBL" id="JXMU01000027">
    <property type="protein sequence ID" value="KPB00199.1"/>
    <property type="molecule type" value="Genomic_DNA"/>
</dbReference>
<dbReference type="Gene3D" id="3.40.50.300">
    <property type="entry name" value="P-loop containing nucleotide triphosphate hydrolases"/>
    <property type="match status" value="1"/>
</dbReference>
<dbReference type="InterPro" id="IPR027417">
    <property type="entry name" value="P-loop_NTPase"/>
</dbReference>
<keyword evidence="4" id="KW-1003">Cell membrane</keyword>
<dbReference type="InterPro" id="IPR050388">
    <property type="entry name" value="ABC_Ni/Peptide_Import"/>
</dbReference>
<dbReference type="InterPro" id="IPR013563">
    <property type="entry name" value="Oligopep_ABC_C"/>
</dbReference>
<keyword evidence="6 9" id="KW-0067">ATP-binding</keyword>
<dbReference type="GO" id="GO:0016887">
    <property type="term" value="F:ATP hydrolysis activity"/>
    <property type="evidence" value="ECO:0007669"/>
    <property type="project" value="InterPro"/>
</dbReference>
<dbReference type="FunFam" id="3.40.50.300:FF:000016">
    <property type="entry name" value="Oligopeptide ABC transporter ATP-binding component"/>
    <property type="match status" value="1"/>
</dbReference>
<evidence type="ECO:0000259" key="8">
    <source>
        <dbReference type="PROSITE" id="PS50893"/>
    </source>
</evidence>
<dbReference type="GO" id="GO:0005524">
    <property type="term" value="F:ATP binding"/>
    <property type="evidence" value="ECO:0007669"/>
    <property type="project" value="UniProtKB-KW"/>
</dbReference>
<dbReference type="PANTHER" id="PTHR43297:SF2">
    <property type="entry name" value="DIPEPTIDE TRANSPORT ATP-BINDING PROTEIN DPPD"/>
    <property type="match status" value="1"/>
</dbReference>
<keyword evidence="5" id="KW-0547">Nucleotide-binding</keyword>
<dbReference type="PROSITE" id="PS50893">
    <property type="entry name" value="ABC_TRANSPORTER_2"/>
    <property type="match status" value="1"/>
</dbReference>
<dbReference type="OrthoDB" id="9802264at2"/>
<dbReference type="InterPro" id="IPR017871">
    <property type="entry name" value="ABC_transporter-like_CS"/>
</dbReference>
<dbReference type="Pfam" id="PF08352">
    <property type="entry name" value="oligo_HPY"/>
    <property type="match status" value="1"/>
</dbReference>
<evidence type="ECO:0000313" key="10">
    <source>
        <dbReference type="Proteomes" id="UP000038011"/>
    </source>
</evidence>